<organism evidence="1 2">
    <name type="scientific">Phytophthora nicotianae (strain INRA-310)</name>
    <name type="common">Phytophthora parasitica</name>
    <dbReference type="NCBI Taxonomy" id="761204"/>
    <lineage>
        <taxon>Eukaryota</taxon>
        <taxon>Sar</taxon>
        <taxon>Stramenopiles</taxon>
        <taxon>Oomycota</taxon>
        <taxon>Peronosporomycetes</taxon>
        <taxon>Peronosporales</taxon>
        <taxon>Peronosporaceae</taxon>
        <taxon>Phytophthora</taxon>
    </lineage>
</organism>
<accession>W2PLH2</accession>
<reference evidence="1 2" key="2">
    <citation type="submission" date="2013-11" db="EMBL/GenBank/DDBJ databases">
        <title>The Genome Sequence of Phytophthora parasitica INRA-310.</title>
        <authorList>
            <consortium name="The Broad Institute Genomics Platform"/>
            <person name="Russ C."/>
            <person name="Tyler B."/>
            <person name="Panabieres F."/>
            <person name="Shan W."/>
            <person name="Tripathy S."/>
            <person name="Grunwald N."/>
            <person name="Machado M."/>
            <person name="Johnson C.S."/>
            <person name="Arredondo F."/>
            <person name="Hong C."/>
            <person name="Coffey M."/>
            <person name="Young S.K."/>
            <person name="Zeng Q."/>
            <person name="Gargeya S."/>
            <person name="Fitzgerald M."/>
            <person name="Abouelleil A."/>
            <person name="Alvarado L."/>
            <person name="Chapman S.B."/>
            <person name="Gainer-Dewar J."/>
            <person name="Goldberg J."/>
            <person name="Griggs A."/>
            <person name="Gujja S."/>
            <person name="Hansen M."/>
            <person name="Howarth C."/>
            <person name="Imamovic A."/>
            <person name="Ireland A."/>
            <person name="Larimer J."/>
            <person name="McCowan C."/>
            <person name="Murphy C."/>
            <person name="Pearson M."/>
            <person name="Poon T.W."/>
            <person name="Priest M."/>
            <person name="Roberts A."/>
            <person name="Saif S."/>
            <person name="Shea T."/>
            <person name="Sykes S."/>
            <person name="Wortman J."/>
            <person name="Nusbaum C."/>
            <person name="Birren B."/>
        </authorList>
    </citation>
    <scope>NUCLEOTIDE SEQUENCE [LARGE SCALE GENOMIC DNA]</scope>
    <source>
        <strain evidence="1 2">INRA-310</strain>
    </source>
</reference>
<evidence type="ECO:0000313" key="1">
    <source>
        <dbReference type="EMBL" id="ETN01471.1"/>
    </source>
</evidence>
<reference evidence="2" key="1">
    <citation type="submission" date="2011-12" db="EMBL/GenBank/DDBJ databases">
        <authorList>
            <consortium name="The Broad Institute Genome Sequencing Platform"/>
            <person name="Russ C."/>
            <person name="Tyler B."/>
            <person name="Panabieres F."/>
            <person name="Shan W."/>
            <person name="Tripathy S."/>
            <person name="Grunwald N."/>
            <person name="Machado M."/>
            <person name="Young S.K."/>
            <person name="Zeng Q."/>
            <person name="Gargeya S."/>
            <person name="Fitzgerald M."/>
            <person name="Haas B."/>
            <person name="Abouelleil A."/>
            <person name="Alvarado L."/>
            <person name="Arachchi H.M."/>
            <person name="Berlin A."/>
            <person name="Chapman S.B."/>
            <person name="Gearin G."/>
            <person name="Goldberg J."/>
            <person name="Griggs A."/>
            <person name="Gujja S."/>
            <person name="Hansen M."/>
            <person name="Heiman D."/>
            <person name="Howarth C."/>
            <person name="Larimer J."/>
            <person name="Lui A."/>
            <person name="MacDonald P.J.P."/>
            <person name="McCowen C."/>
            <person name="Montmayeur A."/>
            <person name="Murphy C."/>
            <person name="Neiman D."/>
            <person name="Pearson M."/>
            <person name="Priest M."/>
            <person name="Roberts A."/>
            <person name="Saif S."/>
            <person name="Shea T."/>
            <person name="Sisk P."/>
            <person name="Stolte C."/>
            <person name="Sykes S."/>
            <person name="Wortman J."/>
            <person name="Nusbaum C."/>
            <person name="Birren B."/>
        </authorList>
    </citation>
    <scope>NUCLEOTIDE SEQUENCE [LARGE SCALE GENOMIC DNA]</scope>
    <source>
        <strain evidence="2">INRA-310</strain>
    </source>
</reference>
<proteinExistence type="predicted"/>
<dbReference type="RefSeq" id="XP_008913264.1">
    <property type="nucleotide sequence ID" value="XM_008915016.1"/>
</dbReference>
<sequence length="60" mass="6332">MSISALANGTAVPELVDTTPDTTLALGTGILVVLKQRDLRLPVRSIATRALNHGLRFCCA</sequence>
<gene>
    <name evidence="1" type="ORF">PPTG_24070</name>
</gene>
<dbReference type="EMBL" id="KI669626">
    <property type="protein sequence ID" value="ETN01471.1"/>
    <property type="molecule type" value="Genomic_DNA"/>
</dbReference>
<dbReference type="AlphaFoldDB" id="W2PLH2"/>
<dbReference type="GeneID" id="20192669"/>
<dbReference type="Proteomes" id="UP000018817">
    <property type="component" value="Unassembled WGS sequence"/>
</dbReference>
<evidence type="ECO:0000313" key="2">
    <source>
        <dbReference type="Proteomes" id="UP000018817"/>
    </source>
</evidence>
<name>W2PLH2_PHYN3</name>
<dbReference type="VEuPathDB" id="FungiDB:PPTG_24070"/>
<dbReference type="OMA" id="RWPEISP"/>
<protein>
    <submittedName>
        <fullName evidence="1">Uncharacterized protein</fullName>
    </submittedName>
</protein>